<keyword evidence="1" id="KW-1133">Transmembrane helix</keyword>
<gene>
    <name evidence="2" type="ORF">N475_07665</name>
</gene>
<evidence type="ECO:0000313" key="3">
    <source>
        <dbReference type="Proteomes" id="UP000076643"/>
    </source>
</evidence>
<proteinExistence type="predicted"/>
<dbReference type="RefSeq" id="WP_063356069.1">
    <property type="nucleotide sequence ID" value="NZ_AQHB01000049.1"/>
</dbReference>
<dbReference type="EMBL" id="AUYB01000035">
    <property type="protein sequence ID" value="KZN46063.1"/>
    <property type="molecule type" value="Genomic_DNA"/>
</dbReference>
<reference evidence="2 3" key="1">
    <citation type="submission" date="2013-07" db="EMBL/GenBank/DDBJ databases">
        <title>Comparative Genomic and Metabolomic Analysis of Twelve Strains of Pseudoalteromonas luteoviolacea.</title>
        <authorList>
            <person name="Vynne N.G."/>
            <person name="Mansson M."/>
            <person name="Gram L."/>
        </authorList>
    </citation>
    <scope>NUCLEOTIDE SEQUENCE [LARGE SCALE GENOMIC DNA]</scope>
    <source>
        <strain evidence="2 3">DSM 6061</strain>
    </source>
</reference>
<feature type="transmembrane region" description="Helical" evidence="1">
    <location>
        <begin position="39"/>
        <end position="59"/>
    </location>
</feature>
<dbReference type="AlphaFoldDB" id="A0A162A928"/>
<accession>A0A162A928</accession>
<sequence length="95" mass="10309">MSKCSKCDADITFMSVLNSPNPLRLKCSNCKESIKIHSVTGGIAVAIIFALIGIVLYAFYGIEGFWLKVVLPVILVSEVGYFLLIKLGVVKISSN</sequence>
<protein>
    <submittedName>
        <fullName evidence="2">Uncharacterized protein</fullName>
    </submittedName>
</protein>
<dbReference type="Proteomes" id="UP000076643">
    <property type="component" value="Unassembled WGS sequence"/>
</dbReference>
<comment type="caution">
    <text evidence="2">The sequence shown here is derived from an EMBL/GenBank/DDBJ whole genome shotgun (WGS) entry which is preliminary data.</text>
</comment>
<dbReference type="PATRIC" id="fig|1365250.3.peg.453"/>
<keyword evidence="3" id="KW-1185">Reference proteome</keyword>
<evidence type="ECO:0000256" key="1">
    <source>
        <dbReference type="SAM" id="Phobius"/>
    </source>
</evidence>
<organism evidence="2 3">
    <name type="scientific">Pseudoalteromonas luteoviolacea DSM 6061</name>
    <dbReference type="NCBI Taxonomy" id="1365250"/>
    <lineage>
        <taxon>Bacteria</taxon>
        <taxon>Pseudomonadati</taxon>
        <taxon>Pseudomonadota</taxon>
        <taxon>Gammaproteobacteria</taxon>
        <taxon>Alteromonadales</taxon>
        <taxon>Pseudoalteromonadaceae</taxon>
        <taxon>Pseudoalteromonas</taxon>
    </lineage>
</organism>
<keyword evidence="1" id="KW-0812">Transmembrane</keyword>
<feature type="transmembrane region" description="Helical" evidence="1">
    <location>
        <begin position="65"/>
        <end position="85"/>
    </location>
</feature>
<name>A0A162A928_9GAMM</name>
<evidence type="ECO:0000313" key="2">
    <source>
        <dbReference type="EMBL" id="KZN46063.1"/>
    </source>
</evidence>
<keyword evidence="1" id="KW-0472">Membrane</keyword>